<feature type="region of interest" description="Disordered" evidence="1">
    <location>
        <begin position="299"/>
        <end position="326"/>
    </location>
</feature>
<feature type="region of interest" description="Disordered" evidence="1">
    <location>
        <begin position="159"/>
        <end position="277"/>
    </location>
</feature>
<dbReference type="Proteomes" id="UP001153076">
    <property type="component" value="Unassembled WGS sequence"/>
</dbReference>
<dbReference type="AlphaFoldDB" id="A0A9Q1JFS2"/>
<feature type="compositionally biased region" description="Polar residues" evidence="1">
    <location>
        <begin position="853"/>
        <end position="865"/>
    </location>
</feature>
<feature type="compositionally biased region" description="Basic and acidic residues" evidence="1">
    <location>
        <begin position="1053"/>
        <end position="1063"/>
    </location>
</feature>
<feature type="region of interest" description="Disordered" evidence="1">
    <location>
        <begin position="344"/>
        <end position="1078"/>
    </location>
</feature>
<feature type="compositionally biased region" description="Low complexity" evidence="1">
    <location>
        <begin position="536"/>
        <end position="550"/>
    </location>
</feature>
<organism evidence="2 3">
    <name type="scientific">Carnegiea gigantea</name>
    <dbReference type="NCBI Taxonomy" id="171969"/>
    <lineage>
        <taxon>Eukaryota</taxon>
        <taxon>Viridiplantae</taxon>
        <taxon>Streptophyta</taxon>
        <taxon>Embryophyta</taxon>
        <taxon>Tracheophyta</taxon>
        <taxon>Spermatophyta</taxon>
        <taxon>Magnoliopsida</taxon>
        <taxon>eudicotyledons</taxon>
        <taxon>Gunneridae</taxon>
        <taxon>Pentapetalae</taxon>
        <taxon>Caryophyllales</taxon>
        <taxon>Cactineae</taxon>
        <taxon>Cactaceae</taxon>
        <taxon>Cactoideae</taxon>
        <taxon>Echinocereeae</taxon>
        <taxon>Carnegiea</taxon>
    </lineage>
</organism>
<feature type="compositionally biased region" description="Polar residues" evidence="1">
    <location>
        <begin position="571"/>
        <end position="581"/>
    </location>
</feature>
<feature type="compositionally biased region" description="Gly residues" evidence="1">
    <location>
        <begin position="910"/>
        <end position="922"/>
    </location>
</feature>
<feature type="compositionally biased region" description="Basic and acidic residues" evidence="1">
    <location>
        <begin position="362"/>
        <end position="376"/>
    </location>
</feature>
<feature type="compositionally biased region" description="Basic and acidic residues" evidence="1">
    <location>
        <begin position="466"/>
        <end position="481"/>
    </location>
</feature>
<feature type="compositionally biased region" description="Basic and acidic residues" evidence="1">
    <location>
        <begin position="809"/>
        <end position="837"/>
    </location>
</feature>
<dbReference type="EMBL" id="JAKOGI010002178">
    <property type="protein sequence ID" value="KAJ8422687.1"/>
    <property type="molecule type" value="Genomic_DNA"/>
</dbReference>
<feature type="compositionally biased region" description="Gly residues" evidence="1">
    <location>
        <begin position="1027"/>
        <end position="1039"/>
    </location>
</feature>
<protein>
    <submittedName>
        <fullName evidence="2">Uncharacterized protein</fullName>
    </submittedName>
</protein>
<accession>A0A9Q1JFS2</accession>
<keyword evidence="3" id="KW-1185">Reference proteome</keyword>
<feature type="compositionally biased region" description="Basic and acidic residues" evidence="1">
    <location>
        <begin position="502"/>
        <end position="522"/>
    </location>
</feature>
<feature type="compositionally biased region" description="Basic and acidic residues" evidence="1">
    <location>
        <begin position="401"/>
        <end position="421"/>
    </location>
</feature>
<feature type="compositionally biased region" description="Polar residues" evidence="1">
    <location>
        <begin position="782"/>
        <end position="794"/>
    </location>
</feature>
<feature type="compositionally biased region" description="Low complexity" evidence="1">
    <location>
        <begin position="591"/>
        <end position="602"/>
    </location>
</feature>
<feature type="compositionally biased region" description="Polar residues" evidence="1">
    <location>
        <begin position="636"/>
        <end position="666"/>
    </location>
</feature>
<feature type="compositionally biased region" description="Polar residues" evidence="1">
    <location>
        <begin position="227"/>
        <end position="242"/>
    </location>
</feature>
<name>A0A9Q1JFS2_9CARY</name>
<feature type="compositionally biased region" description="Polar residues" evidence="1">
    <location>
        <begin position="347"/>
        <end position="356"/>
    </location>
</feature>
<feature type="compositionally biased region" description="Polar residues" evidence="1">
    <location>
        <begin position="739"/>
        <end position="749"/>
    </location>
</feature>
<reference evidence="2" key="1">
    <citation type="submission" date="2022-04" db="EMBL/GenBank/DDBJ databases">
        <title>Carnegiea gigantea Genome sequencing and assembly v2.</title>
        <authorList>
            <person name="Copetti D."/>
            <person name="Sanderson M.J."/>
            <person name="Burquez A."/>
            <person name="Wojciechowski M.F."/>
        </authorList>
    </citation>
    <scope>NUCLEOTIDE SEQUENCE</scope>
    <source>
        <strain evidence="2">SGP5-SGP5p</strain>
        <tissue evidence="2">Aerial part</tissue>
    </source>
</reference>
<sequence>MVESLILSAILFSGGERNSHNNTLMIFDPILLLLIMQMYLCRGAWPTFSSSGSSVSYLYLLYLLAFRLVKLPTSSQYAPLPQEVLEHCLGLHESLNLSPLTSPWTFCAMQLQVGTSAAGGPSSVDNDSKKDDAWLSKVVDQKISSWGAAGNEKVVGNSCQAGGWGKSDGDWGKSAGSGASSSWENANIAGGNHGSSWKAWGSNSDQRKEGTLSQADAWGEGKKFTEKNSWSKQSSEEGNPNPWNKGKGAEEASGWNVNGSCGTAGPSGWGKWKAGKDSETWGVGAQLVGLAAEKAGDAWGKAKESGNPVADGWVKGAGSWENKNASNECRKWKSSAAALESEVVTGAQVQGQNSSGGWKKSSLGEHSNENWSKEEGASGWSQERAISQGGSSWNKSGGSDCWDKSGGRTGDRNHRGCDQYHKGRGGSFGGEQYSSWSKENESGLSWGNSSDGNGDQGSDWGNKNSVSERRGKAWCKSRESGETSWGLLRGTSAGNQSSADGACDRDPGAVAQDKSDLTKDSYGKGPLTWGNKNTSDKSSGWKSSGAGAASEPLVGWSKTQEENASGGWKNNGWNDSLNGNWDKQENASDWGQVGAASQGGSSWNKSGGNAWGGANDKSDVAKDSCGNKNSFDESWGQAQEENTSGGWKSNNWNDRTNGNWGQQENSSDWRKGGATSEAESSWHKSGGFGSWDKSSDAVNDQGYGSRGSGGRRGRDGNRGGRSQFGRGRGGSFGQGQFSNCSKENQSENDQGCGGRGSRGRRGRGGNNWGRDQFGRGRGNSFGQGQSSSWSKENQGGSSWSCGSGGNGDQRSDWGNRKDWNSDLTAEDKGWCKSRESNETSSWSLPKEDASWPNKVNNNQNSSWGASSIVKAAGNGSTGDGSWVKSSGGGASSSWECADRDGKSSGNSDPGDGGWGKSCGGDASGTWGSANRDRSSGDGNTRHGGWGKGPIGILESTDRDGKSSGNSNPSDSGWGKSSGGGASSTWGGASRDGNSNTGDGGWGKSSGGGVSSVWGSANHDGKSSGNSNVGGGGWGGGCGGIEKMDSWGNQSAEKGLDSWDKGKGAGEASHQVRSLFLHP</sequence>
<feature type="compositionally biased region" description="Gly residues" evidence="1">
    <location>
        <begin position="997"/>
        <end position="1009"/>
    </location>
</feature>
<feature type="compositionally biased region" description="Polar residues" evidence="1">
    <location>
        <begin position="379"/>
        <end position="397"/>
    </location>
</feature>
<gene>
    <name evidence="2" type="ORF">Cgig2_023937</name>
</gene>
<feature type="compositionally biased region" description="Low complexity" evidence="1">
    <location>
        <begin position="172"/>
        <end position="183"/>
    </location>
</feature>
<evidence type="ECO:0000313" key="3">
    <source>
        <dbReference type="Proteomes" id="UP001153076"/>
    </source>
</evidence>
<proteinExistence type="predicted"/>
<evidence type="ECO:0000256" key="1">
    <source>
        <dbReference type="SAM" id="MobiDB-lite"/>
    </source>
</evidence>
<evidence type="ECO:0000313" key="2">
    <source>
        <dbReference type="EMBL" id="KAJ8422687.1"/>
    </source>
</evidence>
<comment type="caution">
    <text evidence="2">The sequence shown here is derived from an EMBL/GenBank/DDBJ whole genome shotgun (WGS) entry which is preliminary data.</text>
</comment>
<feature type="compositionally biased region" description="Low complexity" evidence="1">
    <location>
        <begin position="442"/>
        <end position="462"/>
    </location>
</feature>